<name>A0A1X6ZZY2_9RHOB</name>
<dbReference type="AlphaFoldDB" id="A0A1X6ZZY2"/>
<organism evidence="4 5">
    <name type="scientific">Pseudooceanicola marinus</name>
    <dbReference type="NCBI Taxonomy" id="396013"/>
    <lineage>
        <taxon>Bacteria</taxon>
        <taxon>Pseudomonadati</taxon>
        <taxon>Pseudomonadota</taxon>
        <taxon>Alphaproteobacteria</taxon>
        <taxon>Rhodobacterales</taxon>
        <taxon>Paracoccaceae</taxon>
        <taxon>Pseudooceanicola</taxon>
    </lineage>
</organism>
<accession>A0A1X6ZZY2</accession>
<evidence type="ECO:0008006" key="6">
    <source>
        <dbReference type="Google" id="ProtNLM"/>
    </source>
</evidence>
<feature type="region of interest" description="Disordered" evidence="2">
    <location>
        <begin position="1"/>
        <end position="33"/>
    </location>
</feature>
<keyword evidence="3" id="KW-0472">Membrane</keyword>
<dbReference type="EMBL" id="FWFN01000007">
    <property type="protein sequence ID" value="SLN66547.1"/>
    <property type="molecule type" value="Genomic_DNA"/>
</dbReference>
<reference evidence="5" key="1">
    <citation type="submission" date="2017-03" db="EMBL/GenBank/DDBJ databases">
        <authorList>
            <person name="Rodrigo-Torres L."/>
            <person name="Arahal R.D."/>
            <person name="Lucena T."/>
        </authorList>
    </citation>
    <scope>NUCLEOTIDE SEQUENCE [LARGE SCALE GENOMIC DNA]</scope>
    <source>
        <strain evidence="5">CECT 7751</strain>
    </source>
</reference>
<evidence type="ECO:0000256" key="2">
    <source>
        <dbReference type="SAM" id="MobiDB-lite"/>
    </source>
</evidence>
<keyword evidence="1" id="KW-0175">Coiled coil</keyword>
<feature type="compositionally biased region" description="Polar residues" evidence="2">
    <location>
        <begin position="1"/>
        <end position="10"/>
    </location>
</feature>
<dbReference type="GO" id="GO:0004713">
    <property type="term" value="F:protein tyrosine kinase activity"/>
    <property type="evidence" value="ECO:0007669"/>
    <property type="project" value="TreeGrafter"/>
</dbReference>
<dbReference type="PANTHER" id="PTHR32309">
    <property type="entry name" value="TYROSINE-PROTEIN KINASE"/>
    <property type="match status" value="1"/>
</dbReference>
<keyword evidence="3" id="KW-0812">Transmembrane</keyword>
<sequence>MNEQTANTVAAPSLPALSPQKAPPSRAQRPFRRPAARRRKRVVVSFILCVVLPLILAIWYLWVRAADQYASSLAFTVRSEEQTPSLDFLGGLSELSGSSTSDIDILYSYLQSQDLVAAVGGALDLRAIWSRPGVGWQEGDPVFALPPDASIERLVDHWRRKVKVFYDGGTGLIELRVLAFTPEDATAIADQIVEKSSGMINALSDSAREDAIAYARQEVELTLTRLKAARRAMTEFRNRHQIVDPGAELATRVGLLGELQSQLVEAQLELDMLLARPARHQVQTANAELKIATIERRIEAERARLGLAGPAGGEQAFAGLVGRYEELAVEREFAEATHRAALARFDAAQSEARRQSRYLAAHVQPTRAETARYPERGLLLLCVGIFLALGWSIAVLSAYAVRDRGAG</sequence>
<evidence type="ECO:0000256" key="1">
    <source>
        <dbReference type="SAM" id="Coils"/>
    </source>
</evidence>
<dbReference type="InterPro" id="IPR050445">
    <property type="entry name" value="Bact_polysacc_biosynth/exp"/>
</dbReference>
<evidence type="ECO:0000313" key="4">
    <source>
        <dbReference type="EMBL" id="SLN66547.1"/>
    </source>
</evidence>
<keyword evidence="3" id="KW-1133">Transmembrane helix</keyword>
<feature type="transmembrane region" description="Helical" evidence="3">
    <location>
        <begin position="378"/>
        <end position="401"/>
    </location>
</feature>
<feature type="coiled-coil region" evidence="1">
    <location>
        <begin position="256"/>
        <end position="304"/>
    </location>
</feature>
<dbReference type="RefSeq" id="WP_143515634.1">
    <property type="nucleotide sequence ID" value="NZ_FWFN01000007.1"/>
</dbReference>
<gene>
    <name evidence="4" type="ORF">PSM7751_03462</name>
</gene>
<feature type="transmembrane region" description="Helical" evidence="3">
    <location>
        <begin position="42"/>
        <end position="62"/>
    </location>
</feature>
<keyword evidence="5" id="KW-1185">Reference proteome</keyword>
<dbReference type="Proteomes" id="UP000193963">
    <property type="component" value="Unassembled WGS sequence"/>
</dbReference>
<proteinExistence type="predicted"/>
<dbReference type="GO" id="GO:0005886">
    <property type="term" value="C:plasma membrane"/>
    <property type="evidence" value="ECO:0007669"/>
    <property type="project" value="TreeGrafter"/>
</dbReference>
<evidence type="ECO:0000256" key="3">
    <source>
        <dbReference type="SAM" id="Phobius"/>
    </source>
</evidence>
<dbReference type="PANTHER" id="PTHR32309:SF13">
    <property type="entry name" value="FERRIC ENTEROBACTIN TRANSPORT PROTEIN FEPE"/>
    <property type="match status" value="1"/>
</dbReference>
<evidence type="ECO:0000313" key="5">
    <source>
        <dbReference type="Proteomes" id="UP000193963"/>
    </source>
</evidence>
<protein>
    <recommendedName>
        <fullName evidence="6">Chain length determinant protein</fullName>
    </recommendedName>
</protein>